<name>A0ABD2NQN2_9CUCU</name>
<keyword evidence="2" id="KW-1185">Reference proteome</keyword>
<comment type="caution">
    <text evidence="1">The sequence shown here is derived from an EMBL/GenBank/DDBJ whole genome shotgun (WGS) entry which is preliminary data.</text>
</comment>
<dbReference type="AlphaFoldDB" id="A0ABD2NQN2"/>
<reference evidence="1 2" key="1">
    <citation type="journal article" date="2021" name="BMC Biol.">
        <title>Horizontally acquired antibacterial genes associated with adaptive radiation of ladybird beetles.</title>
        <authorList>
            <person name="Li H.S."/>
            <person name="Tang X.F."/>
            <person name="Huang Y.H."/>
            <person name="Xu Z.Y."/>
            <person name="Chen M.L."/>
            <person name="Du X.Y."/>
            <person name="Qiu B.Y."/>
            <person name="Chen P.T."/>
            <person name="Zhang W."/>
            <person name="Slipinski A."/>
            <person name="Escalona H.E."/>
            <person name="Waterhouse R.M."/>
            <person name="Zwick A."/>
            <person name="Pang H."/>
        </authorList>
    </citation>
    <scope>NUCLEOTIDE SEQUENCE [LARGE SCALE GENOMIC DNA]</scope>
    <source>
        <strain evidence="1">SYSU2018</strain>
    </source>
</reference>
<sequence>MRRESMDEIMKEKWRKEWKREEDRKWGGALFDHCWNEWIVREHGTLSYWMTKVLTATVVSTAISGESAREAKGNVGHVEAKLKRRMVVDELLKIILDNEESWKETSEMVEKIIRRKLEFEGAKEDKRPIISLKSSLTGGQFFIEMGEIWN</sequence>
<organism evidence="1 2">
    <name type="scientific">Cryptolaemus montrouzieri</name>
    <dbReference type="NCBI Taxonomy" id="559131"/>
    <lineage>
        <taxon>Eukaryota</taxon>
        <taxon>Metazoa</taxon>
        <taxon>Ecdysozoa</taxon>
        <taxon>Arthropoda</taxon>
        <taxon>Hexapoda</taxon>
        <taxon>Insecta</taxon>
        <taxon>Pterygota</taxon>
        <taxon>Neoptera</taxon>
        <taxon>Endopterygota</taxon>
        <taxon>Coleoptera</taxon>
        <taxon>Polyphaga</taxon>
        <taxon>Cucujiformia</taxon>
        <taxon>Coccinelloidea</taxon>
        <taxon>Coccinellidae</taxon>
        <taxon>Scymninae</taxon>
        <taxon>Scymnini</taxon>
        <taxon>Cryptolaemus</taxon>
    </lineage>
</organism>
<dbReference type="EMBL" id="JABFTP020000144">
    <property type="protein sequence ID" value="KAL3281031.1"/>
    <property type="molecule type" value="Genomic_DNA"/>
</dbReference>
<evidence type="ECO:0000313" key="1">
    <source>
        <dbReference type="EMBL" id="KAL3281031.1"/>
    </source>
</evidence>
<proteinExistence type="predicted"/>
<gene>
    <name evidence="1" type="ORF">HHI36_004255</name>
</gene>
<protein>
    <submittedName>
        <fullName evidence="1">Uncharacterized protein</fullName>
    </submittedName>
</protein>
<evidence type="ECO:0000313" key="2">
    <source>
        <dbReference type="Proteomes" id="UP001516400"/>
    </source>
</evidence>
<accession>A0ABD2NQN2</accession>
<dbReference type="Proteomes" id="UP001516400">
    <property type="component" value="Unassembled WGS sequence"/>
</dbReference>